<dbReference type="Pfam" id="PF13181">
    <property type="entry name" value="TPR_8"/>
    <property type="match status" value="1"/>
</dbReference>
<protein>
    <submittedName>
        <fullName evidence="4">Uncharacterized protein</fullName>
    </submittedName>
</protein>
<proteinExistence type="predicted"/>
<dbReference type="PANTHER" id="PTHR44943">
    <property type="entry name" value="CELLULOSE SYNTHASE OPERON PROTEIN C"/>
    <property type="match status" value="1"/>
</dbReference>
<feature type="transmembrane region" description="Helical" evidence="3">
    <location>
        <begin position="64"/>
        <end position="87"/>
    </location>
</feature>
<evidence type="ECO:0000256" key="3">
    <source>
        <dbReference type="SAM" id="Phobius"/>
    </source>
</evidence>
<evidence type="ECO:0000256" key="2">
    <source>
        <dbReference type="ARBA" id="ARBA00022803"/>
    </source>
</evidence>
<reference evidence="4 5" key="1">
    <citation type="journal article" date="2016" name="Nat. Commun.">
        <title>Thousands of microbial genomes shed light on interconnected biogeochemical processes in an aquifer system.</title>
        <authorList>
            <person name="Anantharaman K."/>
            <person name="Brown C.T."/>
            <person name="Hug L.A."/>
            <person name="Sharon I."/>
            <person name="Castelle C.J."/>
            <person name="Probst A.J."/>
            <person name="Thomas B.C."/>
            <person name="Singh A."/>
            <person name="Wilkins M.J."/>
            <person name="Karaoz U."/>
            <person name="Brodie E.L."/>
            <person name="Williams K.H."/>
            <person name="Hubbard S.S."/>
            <person name="Banfield J.F."/>
        </authorList>
    </citation>
    <scope>NUCLEOTIDE SEQUENCE [LARGE SCALE GENOMIC DNA]</scope>
</reference>
<dbReference type="Gene3D" id="1.25.40.10">
    <property type="entry name" value="Tetratricopeptide repeat domain"/>
    <property type="match status" value="1"/>
</dbReference>
<dbReference type="STRING" id="1817867.A3F83_15170"/>
<dbReference type="Proteomes" id="UP000179129">
    <property type="component" value="Unassembled WGS sequence"/>
</dbReference>
<feature type="transmembrane region" description="Helical" evidence="3">
    <location>
        <begin position="121"/>
        <end position="141"/>
    </location>
</feature>
<comment type="caution">
    <text evidence="4">The sequence shown here is derived from an EMBL/GenBank/DDBJ whole genome shotgun (WGS) entry which is preliminary data.</text>
</comment>
<organism evidence="4 5">
    <name type="scientific">Candidatus Glassbacteria bacterium RIFCSPLOWO2_12_FULL_58_11</name>
    <dbReference type="NCBI Taxonomy" id="1817867"/>
    <lineage>
        <taxon>Bacteria</taxon>
        <taxon>Candidatus Glassiibacteriota</taxon>
    </lineage>
</organism>
<feature type="transmembrane region" description="Helical" evidence="3">
    <location>
        <begin position="213"/>
        <end position="235"/>
    </location>
</feature>
<evidence type="ECO:0000313" key="4">
    <source>
        <dbReference type="EMBL" id="OGG06600.1"/>
    </source>
</evidence>
<keyword evidence="3" id="KW-0812">Transmembrane</keyword>
<feature type="transmembrane region" description="Helical" evidence="3">
    <location>
        <begin position="147"/>
        <end position="163"/>
    </location>
</feature>
<dbReference type="InterPro" id="IPR011990">
    <property type="entry name" value="TPR-like_helical_dom_sf"/>
</dbReference>
<evidence type="ECO:0000313" key="5">
    <source>
        <dbReference type="Proteomes" id="UP000179129"/>
    </source>
</evidence>
<feature type="transmembrane region" description="Helical" evidence="3">
    <location>
        <begin position="304"/>
        <end position="332"/>
    </location>
</feature>
<dbReference type="PANTHER" id="PTHR44943:SF8">
    <property type="entry name" value="TPR REPEAT-CONTAINING PROTEIN MJ0263"/>
    <property type="match status" value="1"/>
</dbReference>
<keyword evidence="3" id="KW-1133">Transmembrane helix</keyword>
<evidence type="ECO:0000256" key="1">
    <source>
        <dbReference type="ARBA" id="ARBA00022737"/>
    </source>
</evidence>
<keyword evidence="3" id="KW-0472">Membrane</keyword>
<keyword evidence="2" id="KW-0802">TPR repeat</keyword>
<dbReference type="EMBL" id="MFIX01000018">
    <property type="protein sequence ID" value="OGG06600.1"/>
    <property type="molecule type" value="Genomic_DNA"/>
</dbReference>
<feature type="transmembrane region" description="Helical" evidence="3">
    <location>
        <begin position="352"/>
        <end position="369"/>
    </location>
</feature>
<sequence length="591" mass="67391">MISKRINTSLSSNKIGWILVVSVMLTASLLYYMDARTQYSLHSEPTGDALEYYLMARHFFDRQFVLNNVFLDRLPALPLLLSVIWKFSGVTALAQYLLGGVCFLAIGLITCLVLKRYCNWPIALVSMVIVLFHPAIIQNASRGMTEPLYIFLLFSIILIGFTLPQRPFLLAVPAAVLAAALVMIRQEGLLTASVCLIAFAFYYFKENKLNLKVIAVLLIVALVCIFSEIGFAWYVNENNLVPISYRVGSYYFYKELLEGKVSYGGESRYYALITFFSWLKMHSVGSMSRIVLGSLSKMNAALSYLFFPGGFIIMVCFVLMGLFSSVFIPAFISIPLLAFFVFSFKYNSDIRFLIPFFCLTIPVAMFQLYQIGEKKLKGFRILLHAPMALPLLFGLSLLTNSLRFPETSTGNSVNDSRIADQSNFAIQHKALSLLLEGQFSEAQQAVEKGLTLYPEWAYFHLIKGITSYHSGDLNEALTSVTRATEINPYLAEGYYIKSYILGREQQYEAALQALEAVLEWRPEYPPIRKLLEYNYSRMQRKDKLEQLNKAHLFNYYVTNPVLLSRAMDTFKYWNLVLNRYFPSVTLKYDID</sequence>
<name>A0A1F5Z2C5_9BACT</name>
<dbReference type="AlphaFoldDB" id="A0A1F5Z2C5"/>
<feature type="transmembrane region" description="Helical" evidence="3">
    <location>
        <begin position="93"/>
        <end position="114"/>
    </location>
</feature>
<dbReference type="InterPro" id="IPR019734">
    <property type="entry name" value="TPR_rpt"/>
</dbReference>
<keyword evidence="1" id="KW-0677">Repeat</keyword>
<accession>A0A1F5Z2C5</accession>
<dbReference type="SUPFAM" id="SSF48452">
    <property type="entry name" value="TPR-like"/>
    <property type="match status" value="1"/>
</dbReference>
<feature type="transmembrane region" description="Helical" evidence="3">
    <location>
        <begin position="15"/>
        <end position="33"/>
    </location>
</feature>
<dbReference type="SMART" id="SM00028">
    <property type="entry name" value="TPR"/>
    <property type="match status" value="3"/>
</dbReference>
<dbReference type="InterPro" id="IPR051685">
    <property type="entry name" value="Ycf3/AcsC/BcsC/TPR_MFPF"/>
</dbReference>
<gene>
    <name evidence="4" type="ORF">A3F83_15170</name>
</gene>
<feature type="transmembrane region" description="Helical" evidence="3">
    <location>
        <begin position="190"/>
        <end position="206"/>
    </location>
</feature>